<keyword evidence="2" id="KW-1185">Reference proteome</keyword>
<evidence type="ECO:0000313" key="3">
    <source>
        <dbReference type="WBParaSite" id="TCNE_0001123601-mRNA-1"/>
    </source>
</evidence>
<gene>
    <name evidence="1" type="ORF">TCNE_LOCUS11236</name>
</gene>
<dbReference type="AlphaFoldDB" id="A0A183URW6"/>
<protein>
    <submittedName>
        <fullName evidence="1 3">Uncharacterized protein</fullName>
    </submittedName>
</protein>
<organism evidence="2 3">
    <name type="scientific">Toxocara canis</name>
    <name type="common">Canine roundworm</name>
    <dbReference type="NCBI Taxonomy" id="6265"/>
    <lineage>
        <taxon>Eukaryota</taxon>
        <taxon>Metazoa</taxon>
        <taxon>Ecdysozoa</taxon>
        <taxon>Nematoda</taxon>
        <taxon>Chromadorea</taxon>
        <taxon>Rhabditida</taxon>
        <taxon>Spirurina</taxon>
        <taxon>Ascaridomorpha</taxon>
        <taxon>Ascaridoidea</taxon>
        <taxon>Toxocaridae</taxon>
        <taxon>Toxocara</taxon>
    </lineage>
</organism>
<accession>A0A183URW6</accession>
<sequence length="180" mass="20380">MLPSNLDHHMSPPDTKSLDKVQDVELDEKCLPRRTVSRVFPARVLVSVPGCRCGEKLSTWSNMVKEKKGVGCGDPIVNRIFNDPAIGFRAVDAHVKKVFYKRHIESLESTFKWMMSQKEIAKRIICEESGREVLPKTPSRNNPLALVTPSLAALKSDFMVEEVSGFTNEEGSHRDTWYFC</sequence>
<dbReference type="Proteomes" id="UP000050794">
    <property type="component" value="Unassembled WGS sequence"/>
</dbReference>
<proteinExistence type="predicted"/>
<evidence type="ECO:0000313" key="1">
    <source>
        <dbReference type="EMBL" id="VDM42557.1"/>
    </source>
</evidence>
<evidence type="ECO:0000313" key="2">
    <source>
        <dbReference type="Proteomes" id="UP000050794"/>
    </source>
</evidence>
<name>A0A183URW6_TOXCA</name>
<reference evidence="1 2" key="2">
    <citation type="submission" date="2018-11" db="EMBL/GenBank/DDBJ databases">
        <authorList>
            <consortium name="Pathogen Informatics"/>
        </authorList>
    </citation>
    <scope>NUCLEOTIDE SEQUENCE [LARGE SCALE GENOMIC DNA]</scope>
</reference>
<reference evidence="3" key="1">
    <citation type="submission" date="2016-06" db="UniProtKB">
        <authorList>
            <consortium name="WormBaseParasite"/>
        </authorList>
    </citation>
    <scope>IDENTIFICATION</scope>
</reference>
<dbReference type="WBParaSite" id="TCNE_0001123601-mRNA-1">
    <property type="protein sequence ID" value="TCNE_0001123601-mRNA-1"/>
    <property type="gene ID" value="TCNE_0001123601"/>
</dbReference>
<dbReference type="EMBL" id="UYWY01020791">
    <property type="protein sequence ID" value="VDM42557.1"/>
    <property type="molecule type" value="Genomic_DNA"/>
</dbReference>